<keyword evidence="3 11" id="KW-0813">Transport</keyword>
<dbReference type="GO" id="GO:0070973">
    <property type="term" value="P:protein localization to endoplasmic reticulum exit site"/>
    <property type="evidence" value="ECO:0007669"/>
    <property type="project" value="UniProtKB-UniRule"/>
</dbReference>
<evidence type="ECO:0000259" key="13">
    <source>
        <dbReference type="Pfam" id="PF05529"/>
    </source>
</evidence>
<dbReference type="RefSeq" id="XP_014182106.1">
    <property type="nucleotide sequence ID" value="XM_014326631.1"/>
</dbReference>
<dbReference type="InterPro" id="IPR008417">
    <property type="entry name" value="BAP29/BAP31"/>
</dbReference>
<keyword evidence="10" id="KW-0472">Membrane</keyword>
<evidence type="ECO:0000256" key="3">
    <source>
        <dbReference type="ARBA" id="ARBA00022448"/>
    </source>
</evidence>
<proteinExistence type="inferred from homology"/>
<feature type="region of interest" description="Disordered" evidence="12">
    <location>
        <begin position="201"/>
        <end position="224"/>
    </location>
</feature>
<dbReference type="Pfam" id="PF05529">
    <property type="entry name" value="Bap31"/>
    <property type="match status" value="1"/>
</dbReference>
<dbReference type="EMBL" id="ALBS01000073">
    <property type="protein sequence ID" value="EJT51155.1"/>
    <property type="molecule type" value="Genomic_DNA"/>
</dbReference>
<dbReference type="GO" id="GO:0006888">
    <property type="term" value="P:endoplasmic reticulum to Golgi vesicle-mediated transport"/>
    <property type="evidence" value="ECO:0007669"/>
    <property type="project" value="UniProtKB-UniRule"/>
</dbReference>
<organism evidence="15 16">
    <name type="scientific">Trichosporon asahii var. asahii (strain ATCC 90039 / CBS 2479 / JCM 2466 / KCTC 7840 / NBRC 103889/ NCYC 2677 / UAMH 7654)</name>
    <name type="common">Yeast</name>
    <dbReference type="NCBI Taxonomy" id="1186058"/>
    <lineage>
        <taxon>Eukaryota</taxon>
        <taxon>Fungi</taxon>
        <taxon>Dikarya</taxon>
        <taxon>Basidiomycota</taxon>
        <taxon>Agaricomycotina</taxon>
        <taxon>Tremellomycetes</taxon>
        <taxon>Trichosporonales</taxon>
        <taxon>Trichosporonaceae</taxon>
        <taxon>Trichosporon</taxon>
    </lineage>
</organism>
<evidence type="ECO:0000256" key="5">
    <source>
        <dbReference type="ARBA" id="ARBA00022824"/>
    </source>
</evidence>
<evidence type="ECO:0000313" key="15">
    <source>
        <dbReference type="EMBL" id="EJT51155.1"/>
    </source>
</evidence>
<evidence type="ECO:0000256" key="1">
    <source>
        <dbReference type="ARBA" id="ARBA00004477"/>
    </source>
</evidence>
<accession>J4UHR2</accession>
<keyword evidence="9" id="KW-0175">Coiled coil</keyword>
<sequence length="224" mass="24604">MFHFLAENPAVAKVQYALKITFMFVYSFPTERVLTDPSFVAVLFIDALQRMVRIAQEGAVAKRNPEVAADVRTETTYVTVSSVTWGGSDLVTDQRTAIATGVAVPAVVFLRGAAKDRVYLTGTTLFLSLVLSRVFYILLDFIQTQEELTTLKGSTAKGSTNAGENAELRKKIKVLQAELETVQSDADRDLSTLKKQANQQAAEYNRLADEHNASTGAVSDKKFD</sequence>
<name>J4UHR2_TRIAS</name>
<keyword evidence="6 11" id="KW-0931">ER-Golgi transport</keyword>
<comment type="function">
    <text evidence="11">May play a role in anterograde transport of membrane proteins from the endoplasmic reticulum to the Golgi.</text>
</comment>
<evidence type="ECO:0000256" key="7">
    <source>
        <dbReference type="ARBA" id="ARBA00022927"/>
    </source>
</evidence>
<dbReference type="Pfam" id="PF18035">
    <property type="entry name" value="Bap31_Bap29_C"/>
    <property type="match status" value="1"/>
</dbReference>
<evidence type="ECO:0000256" key="2">
    <source>
        <dbReference type="ARBA" id="ARBA00007956"/>
    </source>
</evidence>
<dbReference type="PANTHER" id="PTHR12701">
    <property type="entry name" value="BCR-ASSOCIATED PROTEIN, BAP"/>
    <property type="match status" value="1"/>
</dbReference>
<gene>
    <name evidence="15" type="ORF">A1Q1_07619</name>
</gene>
<feature type="domain" description="BAP29/BAP31 transmembrane" evidence="13">
    <location>
        <begin position="118"/>
        <end position="149"/>
    </location>
</feature>
<dbReference type="GeneID" id="25991131"/>
<feature type="domain" description="Bap31/Bap29 cytoplasmic coiled-coil" evidence="14">
    <location>
        <begin position="170"/>
        <end position="222"/>
    </location>
</feature>
<evidence type="ECO:0000256" key="4">
    <source>
        <dbReference type="ARBA" id="ARBA00022692"/>
    </source>
</evidence>
<comment type="similarity">
    <text evidence="2 11">Belongs to the BCAP29/BCAP31 family.</text>
</comment>
<dbReference type="Gene3D" id="1.20.5.110">
    <property type="match status" value="1"/>
</dbReference>
<evidence type="ECO:0000256" key="9">
    <source>
        <dbReference type="ARBA" id="ARBA00023054"/>
    </source>
</evidence>
<dbReference type="KEGG" id="tasa:A1Q1_07619"/>
<comment type="caution">
    <text evidence="15">The sequence shown here is derived from an EMBL/GenBank/DDBJ whole genome shotgun (WGS) entry which is preliminary data.</text>
</comment>
<evidence type="ECO:0000259" key="14">
    <source>
        <dbReference type="Pfam" id="PF18035"/>
    </source>
</evidence>
<evidence type="ECO:0000256" key="8">
    <source>
        <dbReference type="ARBA" id="ARBA00022989"/>
    </source>
</evidence>
<dbReference type="VEuPathDB" id="FungiDB:A1Q1_07619"/>
<keyword evidence="7 11" id="KW-0653">Protein transport</keyword>
<evidence type="ECO:0000256" key="6">
    <source>
        <dbReference type="ARBA" id="ARBA00022892"/>
    </source>
</evidence>
<dbReference type="GO" id="GO:0005789">
    <property type="term" value="C:endoplasmic reticulum membrane"/>
    <property type="evidence" value="ECO:0007669"/>
    <property type="project" value="UniProtKB-SubCell"/>
</dbReference>
<dbReference type="OrthoDB" id="435607at2759"/>
<dbReference type="HOGENOM" id="CLU_087648_0_1_1"/>
<evidence type="ECO:0000256" key="10">
    <source>
        <dbReference type="ARBA" id="ARBA00023136"/>
    </source>
</evidence>
<dbReference type="GO" id="GO:0006886">
    <property type="term" value="P:intracellular protein transport"/>
    <property type="evidence" value="ECO:0007669"/>
    <property type="project" value="UniProtKB-UniRule"/>
</dbReference>
<dbReference type="Proteomes" id="UP000002748">
    <property type="component" value="Unassembled WGS sequence"/>
</dbReference>
<dbReference type="InterPro" id="IPR041672">
    <property type="entry name" value="Bap31/Bap29_C"/>
</dbReference>
<protein>
    <recommendedName>
        <fullName evidence="11">Endoplasmic reticulum transmembrane protein</fullName>
    </recommendedName>
</protein>
<keyword evidence="8" id="KW-1133">Transmembrane helix</keyword>
<dbReference type="PANTHER" id="PTHR12701:SF20">
    <property type="entry name" value="ENDOPLASMIC RETICULUM TRANSMEMBRANE PROTEIN"/>
    <property type="match status" value="1"/>
</dbReference>
<keyword evidence="5 11" id="KW-0256">Endoplasmic reticulum</keyword>
<dbReference type="InterPro" id="IPR040463">
    <property type="entry name" value="BAP29/BAP31_N"/>
</dbReference>
<evidence type="ECO:0000256" key="12">
    <source>
        <dbReference type="SAM" id="MobiDB-lite"/>
    </source>
</evidence>
<dbReference type="AlphaFoldDB" id="J4UHR2"/>
<evidence type="ECO:0000256" key="11">
    <source>
        <dbReference type="RuleBase" id="RU367026"/>
    </source>
</evidence>
<reference evidence="15 16" key="1">
    <citation type="journal article" date="2012" name="Eukaryot. Cell">
        <title>Draft genome sequence of CBS 2479, the standard type strain of Trichosporon asahii.</title>
        <authorList>
            <person name="Yang R.Y."/>
            <person name="Li H.T."/>
            <person name="Zhu H."/>
            <person name="Zhou G.P."/>
            <person name="Wang M."/>
            <person name="Wang L."/>
        </authorList>
    </citation>
    <scope>NUCLEOTIDE SEQUENCE [LARGE SCALE GENOMIC DNA]</scope>
    <source>
        <strain evidence="16">ATCC 90039 / CBS 2479 / JCM 2466 / KCTC 7840 / NCYC 2677 / UAMH 7654</strain>
    </source>
</reference>
<comment type="subcellular location">
    <subcellularLocation>
        <location evidence="1 11">Endoplasmic reticulum membrane</location>
        <topology evidence="1 11">Multi-pass membrane protein</topology>
    </subcellularLocation>
</comment>
<evidence type="ECO:0000313" key="16">
    <source>
        <dbReference type="Proteomes" id="UP000002748"/>
    </source>
</evidence>
<keyword evidence="4" id="KW-0812">Transmembrane</keyword>